<dbReference type="Gene3D" id="3.40.30.10">
    <property type="entry name" value="Glutaredoxin"/>
    <property type="match status" value="1"/>
</dbReference>
<keyword evidence="1" id="KW-0963">Cytoplasm</keyword>
<dbReference type="InterPro" id="IPR036249">
    <property type="entry name" value="Thioredoxin-like_sf"/>
</dbReference>
<keyword evidence="1" id="KW-0808">Transferase</keyword>
<evidence type="ECO:0000313" key="3">
    <source>
        <dbReference type="EMBL" id="CAD1835353.1"/>
    </source>
</evidence>
<dbReference type="SUPFAM" id="SSF52833">
    <property type="entry name" value="Thioredoxin-like"/>
    <property type="match status" value="1"/>
</dbReference>
<dbReference type="EC" id="2.5.1.18" evidence="1"/>
<protein>
    <recommendedName>
        <fullName evidence="1">Glutathione S-transferase</fullName>
        <ecNumber evidence="1">2.5.1.18</ecNumber>
    </recommendedName>
</protein>
<gene>
    <name evidence="3" type="ORF">CB5_LOCUS18564</name>
</gene>
<evidence type="ECO:0000256" key="1">
    <source>
        <dbReference type="RuleBase" id="RU369102"/>
    </source>
</evidence>
<dbReference type="PROSITE" id="PS50404">
    <property type="entry name" value="GST_NTER"/>
    <property type="match status" value="1"/>
</dbReference>
<evidence type="ECO:0000259" key="2">
    <source>
        <dbReference type="PROSITE" id="PS50404"/>
    </source>
</evidence>
<dbReference type="AlphaFoldDB" id="A0A6V7PX98"/>
<comment type="subcellular location">
    <subcellularLocation>
        <location evidence="1">Cytoplasm</location>
        <location evidence="1">Cytosol</location>
    </subcellularLocation>
</comment>
<dbReference type="InterPro" id="IPR004045">
    <property type="entry name" value="Glutathione_S-Trfase_N"/>
</dbReference>
<proteinExistence type="inferred from homology"/>
<comment type="similarity">
    <text evidence="1">Belongs to the GST superfamily.</text>
</comment>
<dbReference type="EMBL" id="LR862153">
    <property type="protein sequence ID" value="CAD1835353.1"/>
    <property type="molecule type" value="Genomic_DNA"/>
</dbReference>
<organism evidence="3">
    <name type="scientific">Ananas comosus var. bracteatus</name>
    <name type="common">red pineapple</name>
    <dbReference type="NCBI Taxonomy" id="296719"/>
    <lineage>
        <taxon>Eukaryota</taxon>
        <taxon>Viridiplantae</taxon>
        <taxon>Streptophyta</taxon>
        <taxon>Embryophyta</taxon>
        <taxon>Tracheophyta</taxon>
        <taxon>Spermatophyta</taxon>
        <taxon>Magnoliopsida</taxon>
        <taxon>Liliopsida</taxon>
        <taxon>Poales</taxon>
        <taxon>Bromeliaceae</taxon>
        <taxon>Bromelioideae</taxon>
        <taxon>Ananas</taxon>
    </lineage>
</organism>
<dbReference type="PANTHER" id="PTHR11260:SF676">
    <property type="entry name" value="GLUTATHIONE S-TRANSFERASE U8"/>
    <property type="match status" value="1"/>
</dbReference>
<dbReference type="GO" id="GO:0005829">
    <property type="term" value="C:cytosol"/>
    <property type="evidence" value="ECO:0007669"/>
    <property type="project" value="UniProtKB-SubCell"/>
</dbReference>
<dbReference type="SUPFAM" id="SSF47616">
    <property type="entry name" value="GST C-terminal domain-like"/>
    <property type="match status" value="1"/>
</dbReference>
<feature type="domain" description="GST N-terminal" evidence="2">
    <location>
        <begin position="1"/>
        <end position="80"/>
    </location>
</feature>
<dbReference type="GO" id="GO:0006749">
    <property type="term" value="P:glutathione metabolic process"/>
    <property type="evidence" value="ECO:0007669"/>
    <property type="project" value="TreeGrafter"/>
</dbReference>
<sequence length="164" mass="18725">METKLLGLPLSPSAHRVEIALKLKGVVYESTEEVREKKSELLLNSNPVYKMIPVLIHNARPICESMMIVEHIDEFWALMGRLSSHRIRMIGRKLAFGPNMSTTSWFKAMEMMNTDVNILNEAKTPLLAEWGNRFCSDDVVKEVMLEPDALVEHGKKNVFQAKEN</sequence>
<name>A0A6V7PX98_ANACO</name>
<accession>A0A6V7PX98</accession>
<dbReference type="Pfam" id="PF02798">
    <property type="entry name" value="GST_N"/>
    <property type="match status" value="1"/>
</dbReference>
<comment type="catalytic activity">
    <reaction evidence="1">
        <text>RX + glutathione = an S-substituted glutathione + a halide anion + H(+)</text>
        <dbReference type="Rhea" id="RHEA:16437"/>
        <dbReference type="ChEBI" id="CHEBI:15378"/>
        <dbReference type="ChEBI" id="CHEBI:16042"/>
        <dbReference type="ChEBI" id="CHEBI:17792"/>
        <dbReference type="ChEBI" id="CHEBI:57925"/>
        <dbReference type="ChEBI" id="CHEBI:90779"/>
        <dbReference type="EC" id="2.5.1.18"/>
    </reaction>
</comment>
<dbReference type="InterPro" id="IPR036282">
    <property type="entry name" value="Glutathione-S-Trfase_C_sf"/>
</dbReference>
<dbReference type="CDD" id="cd03058">
    <property type="entry name" value="GST_N_Tau"/>
    <property type="match status" value="1"/>
</dbReference>
<dbReference type="GO" id="GO:0004364">
    <property type="term" value="F:glutathione transferase activity"/>
    <property type="evidence" value="ECO:0007669"/>
    <property type="project" value="UniProtKB-UniRule"/>
</dbReference>
<dbReference type="PANTHER" id="PTHR11260">
    <property type="entry name" value="GLUTATHIONE S-TRANSFERASE, GST, SUPERFAMILY, GST DOMAIN CONTAINING"/>
    <property type="match status" value="1"/>
</dbReference>
<reference evidence="3" key="1">
    <citation type="submission" date="2020-07" db="EMBL/GenBank/DDBJ databases">
        <authorList>
            <person name="Lin J."/>
        </authorList>
    </citation>
    <scope>NUCLEOTIDE SEQUENCE</scope>
</reference>
<dbReference type="Gene3D" id="1.20.1050.10">
    <property type="match status" value="1"/>
</dbReference>
<dbReference type="InterPro" id="IPR045073">
    <property type="entry name" value="Omega/Tau-like"/>
</dbReference>
<comment type="function">
    <text evidence="1">Is involved in the conjugation of reduced glutathione to a wide number of exogenous and endogenous hydrophobic electrophiles.</text>
</comment>